<dbReference type="AlphaFoldDB" id="A0A232F981"/>
<sequence>RVHAGSSFHSRFNAAIDPVFRGRIIRYVIRCQARFSTPVLMSPVHSSDERHEREIRSKILVHSYRLSSRRVADTFTSTFPQLIFKRRISCRH</sequence>
<feature type="non-terminal residue" evidence="1">
    <location>
        <position position="1"/>
    </location>
</feature>
<comment type="caution">
    <text evidence="1">The sequence shown here is derived from an EMBL/GenBank/DDBJ whole genome shotgun (WGS) entry which is preliminary data.</text>
</comment>
<name>A0A232F981_9HYME</name>
<gene>
    <name evidence="1" type="ORF">TSAR_015674</name>
</gene>
<reference evidence="1 2" key="1">
    <citation type="journal article" date="2017" name="Curr. Biol.">
        <title>The Evolution of Venom by Co-option of Single-Copy Genes.</title>
        <authorList>
            <person name="Martinson E.O."/>
            <person name="Mrinalini"/>
            <person name="Kelkar Y.D."/>
            <person name="Chang C.H."/>
            <person name="Werren J.H."/>
        </authorList>
    </citation>
    <scope>NUCLEOTIDE SEQUENCE [LARGE SCALE GENOMIC DNA]</scope>
    <source>
        <strain evidence="1 2">Alberta</strain>
        <tissue evidence="1">Whole body</tissue>
    </source>
</reference>
<accession>A0A232F981</accession>
<organism evidence="1 2">
    <name type="scientific">Trichomalopsis sarcophagae</name>
    <dbReference type="NCBI Taxonomy" id="543379"/>
    <lineage>
        <taxon>Eukaryota</taxon>
        <taxon>Metazoa</taxon>
        <taxon>Ecdysozoa</taxon>
        <taxon>Arthropoda</taxon>
        <taxon>Hexapoda</taxon>
        <taxon>Insecta</taxon>
        <taxon>Pterygota</taxon>
        <taxon>Neoptera</taxon>
        <taxon>Endopterygota</taxon>
        <taxon>Hymenoptera</taxon>
        <taxon>Apocrita</taxon>
        <taxon>Proctotrupomorpha</taxon>
        <taxon>Chalcidoidea</taxon>
        <taxon>Pteromalidae</taxon>
        <taxon>Pteromalinae</taxon>
        <taxon>Trichomalopsis</taxon>
    </lineage>
</organism>
<dbReference type="EMBL" id="NNAY01000677">
    <property type="protein sequence ID" value="OXU27040.1"/>
    <property type="molecule type" value="Genomic_DNA"/>
</dbReference>
<proteinExistence type="predicted"/>
<protein>
    <submittedName>
        <fullName evidence="1">Uncharacterized protein</fullName>
    </submittedName>
</protein>
<dbReference type="Proteomes" id="UP000215335">
    <property type="component" value="Unassembled WGS sequence"/>
</dbReference>
<keyword evidence="2" id="KW-1185">Reference proteome</keyword>
<evidence type="ECO:0000313" key="2">
    <source>
        <dbReference type="Proteomes" id="UP000215335"/>
    </source>
</evidence>
<evidence type="ECO:0000313" key="1">
    <source>
        <dbReference type="EMBL" id="OXU27040.1"/>
    </source>
</evidence>